<dbReference type="RefSeq" id="WP_356711817.1">
    <property type="nucleotide sequence ID" value="NZ_JBEXIP010000032.1"/>
</dbReference>
<protein>
    <submittedName>
        <fullName evidence="1">Sulfurtransferase TusA family protein</fullName>
    </submittedName>
</protein>
<dbReference type="SUPFAM" id="SSF64307">
    <property type="entry name" value="SirA-like"/>
    <property type="match status" value="1"/>
</dbReference>
<accession>A0ABV2UGN5</accession>
<dbReference type="Gene3D" id="3.30.110.40">
    <property type="entry name" value="TusA-like domain"/>
    <property type="match status" value="1"/>
</dbReference>
<dbReference type="InterPro" id="IPR036868">
    <property type="entry name" value="TusA-like_sf"/>
</dbReference>
<evidence type="ECO:0000313" key="1">
    <source>
        <dbReference type="EMBL" id="MET8437016.1"/>
    </source>
</evidence>
<evidence type="ECO:0000313" key="2">
    <source>
        <dbReference type="Proteomes" id="UP001550044"/>
    </source>
</evidence>
<reference evidence="1 2" key="1">
    <citation type="submission" date="2024-06" db="EMBL/GenBank/DDBJ databases">
        <title>The Natural Products Discovery Center: Release of the First 8490 Sequenced Strains for Exploring Actinobacteria Biosynthetic Diversity.</title>
        <authorList>
            <person name="Kalkreuter E."/>
            <person name="Kautsar S.A."/>
            <person name="Yang D."/>
            <person name="Bader C.D."/>
            <person name="Teijaro C.N."/>
            <person name="Fluegel L."/>
            <person name="Davis C.M."/>
            <person name="Simpson J.R."/>
            <person name="Lauterbach L."/>
            <person name="Steele A.D."/>
            <person name="Gui C."/>
            <person name="Meng S."/>
            <person name="Li G."/>
            <person name="Viehrig K."/>
            <person name="Ye F."/>
            <person name="Su P."/>
            <person name="Kiefer A.F."/>
            <person name="Nichols A."/>
            <person name="Cepeda A.J."/>
            <person name="Yan W."/>
            <person name="Fan B."/>
            <person name="Jiang Y."/>
            <person name="Adhikari A."/>
            <person name="Zheng C.-J."/>
            <person name="Schuster L."/>
            <person name="Cowan T.M."/>
            <person name="Smanski M.J."/>
            <person name="Chevrette M.G."/>
            <person name="De Carvalho L.P.S."/>
            <person name="Shen B."/>
        </authorList>
    </citation>
    <scope>NUCLEOTIDE SEQUENCE [LARGE SCALE GENOMIC DNA]</scope>
    <source>
        <strain evidence="1 2">NPDC005137</strain>
    </source>
</reference>
<name>A0ABV2UGN5_9ACTN</name>
<dbReference type="EMBL" id="JBEXIP010000032">
    <property type="protein sequence ID" value="MET8437016.1"/>
    <property type="molecule type" value="Genomic_DNA"/>
</dbReference>
<keyword evidence="2" id="KW-1185">Reference proteome</keyword>
<proteinExistence type="predicted"/>
<gene>
    <name evidence="1" type="ORF">ABZV61_30480</name>
</gene>
<comment type="caution">
    <text evidence="1">The sequence shown here is derived from an EMBL/GenBank/DDBJ whole genome shotgun (WGS) entry which is preliminary data.</text>
</comment>
<organism evidence="1 2">
    <name type="scientific">Streptomyces sp. 900116325</name>
    <dbReference type="NCBI Taxonomy" id="3154295"/>
    <lineage>
        <taxon>Bacteria</taxon>
        <taxon>Bacillati</taxon>
        <taxon>Actinomycetota</taxon>
        <taxon>Actinomycetes</taxon>
        <taxon>Kitasatosporales</taxon>
        <taxon>Streptomycetaceae</taxon>
        <taxon>Streptomyces</taxon>
    </lineage>
</organism>
<dbReference type="Proteomes" id="UP001550044">
    <property type="component" value="Unassembled WGS sequence"/>
</dbReference>
<sequence>MLRRRSAIYGAGPGTVAHIIATDPAAPLDLPAWCHMTGHDYLSRVPDSDHTAFALRRTAGARRTRSGAPWYPADMG</sequence>